<dbReference type="AlphaFoldDB" id="A0A6N3F2E6"/>
<dbReference type="PANTHER" id="PTHR39430">
    <property type="entry name" value="MEMBRANE-ASSOCIATED PROTEASE-RELATED"/>
    <property type="match status" value="1"/>
</dbReference>
<organism evidence="3">
    <name type="scientific">Eubacterium limosum</name>
    <dbReference type="NCBI Taxonomy" id="1736"/>
    <lineage>
        <taxon>Bacteria</taxon>
        <taxon>Bacillati</taxon>
        <taxon>Bacillota</taxon>
        <taxon>Clostridia</taxon>
        <taxon>Eubacteriales</taxon>
        <taxon>Eubacteriaceae</taxon>
        <taxon>Eubacterium</taxon>
    </lineage>
</organism>
<keyword evidence="1" id="KW-0812">Transmembrane</keyword>
<dbReference type="InterPro" id="IPR003675">
    <property type="entry name" value="Rce1/LyrA-like_dom"/>
</dbReference>
<gene>
    <name evidence="3" type="ORF">ELLFYP34_00232</name>
</gene>
<feature type="transmembrane region" description="Helical" evidence="1">
    <location>
        <begin position="79"/>
        <end position="106"/>
    </location>
</feature>
<dbReference type="EMBL" id="CACRTR010000012">
    <property type="protein sequence ID" value="VYU46129.1"/>
    <property type="molecule type" value="Genomic_DNA"/>
</dbReference>
<keyword evidence="1" id="KW-1133">Transmembrane helix</keyword>
<reference evidence="3" key="1">
    <citation type="submission" date="2019-11" db="EMBL/GenBank/DDBJ databases">
        <authorList>
            <person name="Feng L."/>
        </authorList>
    </citation>
    <scope>NUCLEOTIDE SEQUENCE</scope>
    <source>
        <strain evidence="3">ElimosumLFYP34</strain>
    </source>
</reference>
<evidence type="ECO:0000256" key="1">
    <source>
        <dbReference type="SAM" id="Phobius"/>
    </source>
</evidence>
<dbReference type="GO" id="GO:0080120">
    <property type="term" value="P:CAAX-box protein maturation"/>
    <property type="evidence" value="ECO:0007669"/>
    <property type="project" value="UniProtKB-ARBA"/>
</dbReference>
<keyword evidence="3" id="KW-0645">Protease</keyword>
<dbReference type="GO" id="GO:0004175">
    <property type="term" value="F:endopeptidase activity"/>
    <property type="evidence" value="ECO:0007669"/>
    <property type="project" value="UniProtKB-ARBA"/>
</dbReference>
<feature type="transmembrane region" description="Helical" evidence="1">
    <location>
        <begin position="46"/>
        <end position="67"/>
    </location>
</feature>
<evidence type="ECO:0000259" key="2">
    <source>
        <dbReference type="Pfam" id="PF02517"/>
    </source>
</evidence>
<protein>
    <submittedName>
        <fullName evidence="3">CAAX amino terminal protease self- immunity</fullName>
    </submittedName>
</protein>
<feature type="transmembrane region" description="Helical" evidence="1">
    <location>
        <begin position="148"/>
        <end position="166"/>
    </location>
</feature>
<feature type="transmembrane region" description="Helical" evidence="1">
    <location>
        <begin position="15"/>
        <end position="34"/>
    </location>
</feature>
<feature type="transmembrane region" description="Helical" evidence="1">
    <location>
        <begin position="118"/>
        <end position="136"/>
    </location>
</feature>
<name>A0A6N3F2E6_EUBLI</name>
<sequence length="277" mass="31005">MMLSKKEKVKKFSKVFLRFILFFAGWVICIFMIPMPENENPAVYRLWAELIPLVSIVIMTFVFGFIDKKNISLYLVKRPLFSTCFGIAAALIWLGITVALLMGAGVLKFDGTNTVSFLWLWIISALLNTIMQELLVRGYLYQLIKVNYNRGWATVITTALFTLMHVSAFETGIFPVLNILSISLIITGMLEYTGSLLAPIVFHFIWNTIGGIILNCLSLADDYPHLLNAVFTGNSILTGGIYKIEGSAVLFIINIILIILAFVLKKTGVFSSLPNRS</sequence>
<feature type="transmembrane region" description="Helical" evidence="1">
    <location>
        <begin position="240"/>
        <end position="264"/>
    </location>
</feature>
<dbReference type="PANTHER" id="PTHR39430:SF1">
    <property type="entry name" value="PROTEASE"/>
    <property type="match status" value="1"/>
</dbReference>
<evidence type="ECO:0000313" key="3">
    <source>
        <dbReference type="EMBL" id="VYU46129.1"/>
    </source>
</evidence>
<accession>A0A6N3F2E6</accession>
<dbReference type="GO" id="GO:0006508">
    <property type="term" value="P:proteolysis"/>
    <property type="evidence" value="ECO:0007669"/>
    <property type="project" value="UniProtKB-KW"/>
</dbReference>
<keyword evidence="1" id="KW-0472">Membrane</keyword>
<keyword evidence="3" id="KW-0378">Hydrolase</keyword>
<dbReference type="Pfam" id="PF02517">
    <property type="entry name" value="Rce1-like"/>
    <property type="match status" value="1"/>
</dbReference>
<proteinExistence type="predicted"/>
<feature type="domain" description="CAAX prenyl protease 2/Lysostaphin resistance protein A-like" evidence="2">
    <location>
        <begin position="116"/>
        <end position="209"/>
    </location>
</feature>